<comment type="function">
    <text evidence="6">Hydrolyzes 3-hydroxyisobutyryl-CoA (HIBYL-CoA), a saline catabolite. Has high activity toward isobutyryl-CoA. Could be an isobutyryl-CoA dehydrogenase that functions in valine catabolism. Also hydrolyzes 3-hydroxypropanoyl-CoA.</text>
</comment>
<comment type="similarity">
    <text evidence="2">Belongs to the enoyl-CoA hydratase/isomerase family.</text>
</comment>
<accession>A0ABQ9GT97</accession>
<comment type="caution">
    <text evidence="9">The sequence shown here is derived from an EMBL/GenBank/DDBJ whole genome shotgun (WGS) entry which is preliminary data.</text>
</comment>
<evidence type="ECO:0000259" key="8">
    <source>
        <dbReference type="Pfam" id="PF16113"/>
    </source>
</evidence>
<evidence type="ECO:0000256" key="5">
    <source>
        <dbReference type="ARBA" id="ARBA00022801"/>
    </source>
</evidence>
<evidence type="ECO:0000256" key="7">
    <source>
        <dbReference type="ARBA" id="ARBA00031181"/>
    </source>
</evidence>
<dbReference type="InterPro" id="IPR029045">
    <property type="entry name" value="ClpP/crotonase-like_dom_sf"/>
</dbReference>
<evidence type="ECO:0000313" key="10">
    <source>
        <dbReference type="Proteomes" id="UP001159363"/>
    </source>
</evidence>
<dbReference type="CDD" id="cd06558">
    <property type="entry name" value="crotonase-like"/>
    <property type="match status" value="1"/>
</dbReference>
<evidence type="ECO:0000256" key="3">
    <source>
        <dbReference type="ARBA" id="ARBA00011915"/>
    </source>
</evidence>
<dbReference type="InterPro" id="IPR032259">
    <property type="entry name" value="HIBYL-CoA-H"/>
</dbReference>
<dbReference type="EC" id="3.1.2.4" evidence="3"/>
<dbReference type="Pfam" id="PF16113">
    <property type="entry name" value="ECH_2"/>
    <property type="match status" value="1"/>
</dbReference>
<organism evidence="9 10">
    <name type="scientific">Dryococelus australis</name>
    <dbReference type="NCBI Taxonomy" id="614101"/>
    <lineage>
        <taxon>Eukaryota</taxon>
        <taxon>Metazoa</taxon>
        <taxon>Ecdysozoa</taxon>
        <taxon>Arthropoda</taxon>
        <taxon>Hexapoda</taxon>
        <taxon>Insecta</taxon>
        <taxon>Pterygota</taxon>
        <taxon>Neoptera</taxon>
        <taxon>Polyneoptera</taxon>
        <taxon>Phasmatodea</taxon>
        <taxon>Verophasmatodea</taxon>
        <taxon>Anareolatae</taxon>
        <taxon>Phasmatidae</taxon>
        <taxon>Eurycanthinae</taxon>
        <taxon>Dryococelus</taxon>
    </lineage>
</organism>
<evidence type="ECO:0000256" key="4">
    <source>
        <dbReference type="ARBA" id="ARBA00016714"/>
    </source>
</evidence>
<dbReference type="SUPFAM" id="SSF52096">
    <property type="entry name" value="ClpP/crotonase"/>
    <property type="match status" value="1"/>
</dbReference>
<dbReference type="Proteomes" id="UP001159363">
    <property type="component" value="Chromosome 8"/>
</dbReference>
<dbReference type="PANTHER" id="PTHR43176:SF3">
    <property type="entry name" value="3-HYDROXYISOBUTYRYL-COA HYDROLASE, MITOCHONDRIAL"/>
    <property type="match status" value="1"/>
</dbReference>
<dbReference type="InterPro" id="IPR045004">
    <property type="entry name" value="ECH_dom"/>
</dbReference>
<dbReference type="PANTHER" id="PTHR43176">
    <property type="entry name" value="3-HYDROXYISOBUTYRYL-COA HYDROLASE-RELATED"/>
    <property type="match status" value="1"/>
</dbReference>
<gene>
    <name evidence="9" type="ORF">PR048_023137</name>
</gene>
<keyword evidence="10" id="KW-1185">Reference proteome</keyword>
<evidence type="ECO:0000256" key="6">
    <source>
        <dbReference type="ARBA" id="ARBA00024871"/>
    </source>
</evidence>
<dbReference type="Gene3D" id="3.90.226.10">
    <property type="entry name" value="2-enoyl-CoA Hydratase, Chain A, domain 1"/>
    <property type="match status" value="1"/>
</dbReference>
<evidence type="ECO:0000256" key="2">
    <source>
        <dbReference type="ARBA" id="ARBA00005254"/>
    </source>
</evidence>
<evidence type="ECO:0000256" key="1">
    <source>
        <dbReference type="ARBA" id="ARBA00001709"/>
    </source>
</evidence>
<sequence length="237" mass="26146">MMERIHKQLKFWRKEIRPVLVKSTGSKAFSVGGDQKYGYLRPLEISKWVSLLASLVATYPAPYVALMDGMMMGAGCGTSVHGQFRVATERTVLAMPEVFIGHFPDVCASYFLPRLPGKLCHLLGLTGHRFEGYQVMDAGLATHYCHSTSLPDLQRILVNCAGTSSLDFEAVLEEHTQFKGSCSGHMMSLNLEDVNACFSAAAVEDIRLDLERADDSWAREARARMAASLPTSLKLAK</sequence>
<keyword evidence="5" id="KW-0378">Hydrolase</keyword>
<comment type="catalytic activity">
    <reaction evidence="1">
        <text>3-hydroxy-2-methylpropanoyl-CoA + H2O = 3-hydroxy-2-methylpropanoate + CoA + H(+)</text>
        <dbReference type="Rhea" id="RHEA:20888"/>
        <dbReference type="ChEBI" id="CHEBI:11805"/>
        <dbReference type="ChEBI" id="CHEBI:15377"/>
        <dbReference type="ChEBI" id="CHEBI:15378"/>
        <dbReference type="ChEBI" id="CHEBI:57287"/>
        <dbReference type="ChEBI" id="CHEBI:57340"/>
        <dbReference type="EC" id="3.1.2.4"/>
    </reaction>
</comment>
<protein>
    <recommendedName>
        <fullName evidence="4">3-hydroxyisobutyryl-CoA hydrolase, mitochondrial</fullName>
        <ecNumber evidence="3">3.1.2.4</ecNumber>
    </recommendedName>
    <alternativeName>
        <fullName evidence="7">3-hydroxyisobutyryl-coenzyme A hydrolase</fullName>
    </alternativeName>
</protein>
<evidence type="ECO:0000313" key="9">
    <source>
        <dbReference type="EMBL" id="KAJ8875242.1"/>
    </source>
</evidence>
<name>A0ABQ9GT97_9NEOP</name>
<dbReference type="EMBL" id="JARBHB010000009">
    <property type="protein sequence ID" value="KAJ8875242.1"/>
    <property type="molecule type" value="Genomic_DNA"/>
</dbReference>
<feature type="domain" description="Enoyl-CoA hydratase/isomerase" evidence="8">
    <location>
        <begin position="1"/>
        <end position="236"/>
    </location>
</feature>
<reference evidence="9 10" key="1">
    <citation type="submission" date="2023-02" db="EMBL/GenBank/DDBJ databases">
        <title>LHISI_Scaffold_Assembly.</title>
        <authorList>
            <person name="Stuart O.P."/>
            <person name="Cleave R."/>
            <person name="Magrath M.J.L."/>
            <person name="Mikheyev A.S."/>
        </authorList>
    </citation>
    <scope>NUCLEOTIDE SEQUENCE [LARGE SCALE GENOMIC DNA]</scope>
    <source>
        <strain evidence="9">Daus_M_001</strain>
        <tissue evidence="9">Leg muscle</tissue>
    </source>
</reference>
<proteinExistence type="inferred from homology"/>